<protein>
    <submittedName>
        <fullName evidence="1">Uncharacterized protein</fullName>
    </submittedName>
</protein>
<organism evidence="1 2">
    <name type="scientific">Aquipuribacter hungaricus</name>
    <dbReference type="NCBI Taxonomy" id="545624"/>
    <lineage>
        <taxon>Bacteria</taxon>
        <taxon>Bacillati</taxon>
        <taxon>Actinomycetota</taxon>
        <taxon>Actinomycetes</taxon>
        <taxon>Micrococcales</taxon>
        <taxon>Intrasporangiaceae</taxon>
        <taxon>Aquipuribacter</taxon>
    </lineage>
</organism>
<reference evidence="2" key="1">
    <citation type="journal article" date="2019" name="Int. J. Syst. Evol. Microbiol.">
        <title>The Global Catalogue of Microorganisms (GCM) 10K type strain sequencing project: providing services to taxonomists for standard genome sequencing and annotation.</title>
        <authorList>
            <consortium name="The Broad Institute Genomics Platform"/>
            <consortium name="The Broad Institute Genome Sequencing Center for Infectious Disease"/>
            <person name="Wu L."/>
            <person name="Ma J."/>
        </authorList>
    </citation>
    <scope>NUCLEOTIDE SEQUENCE [LARGE SCALE GENOMIC DNA]</scope>
    <source>
        <strain evidence="2">NCAIM B.02333</strain>
    </source>
</reference>
<accession>A0ABV7WC10</accession>
<evidence type="ECO:0000313" key="1">
    <source>
        <dbReference type="EMBL" id="MFC3686944.1"/>
    </source>
</evidence>
<evidence type="ECO:0000313" key="2">
    <source>
        <dbReference type="Proteomes" id="UP001595685"/>
    </source>
</evidence>
<keyword evidence="2" id="KW-1185">Reference proteome</keyword>
<proteinExistence type="predicted"/>
<dbReference type="Proteomes" id="UP001595685">
    <property type="component" value="Unassembled WGS sequence"/>
</dbReference>
<dbReference type="EMBL" id="JBHRWW010000001">
    <property type="protein sequence ID" value="MFC3686944.1"/>
    <property type="molecule type" value="Genomic_DNA"/>
</dbReference>
<sequence>MLPTPLLIVDQWGDAWAFPSVEAAEAAAESLSLDEGEYGGAFTSDGRVVVLAPAAAGPGFITITETVLEQEELDRLLDAAAASRGRSWPCRNTPEVVALLLHERWEQRWPKRPAWFSRRLHGEEPSRPVGTADR</sequence>
<comment type="caution">
    <text evidence="1">The sequence shown here is derived from an EMBL/GenBank/DDBJ whole genome shotgun (WGS) entry which is preliminary data.</text>
</comment>
<name>A0ABV7WC10_9MICO</name>
<gene>
    <name evidence="1" type="ORF">ACFOLH_01165</name>
</gene>
<dbReference type="RefSeq" id="WP_340290424.1">
    <property type="nucleotide sequence ID" value="NZ_JBBEOI010000018.1"/>
</dbReference>